<evidence type="ECO:0000313" key="2">
    <source>
        <dbReference type="Proteomes" id="UP000032142"/>
    </source>
</evidence>
<reference evidence="2" key="1">
    <citation type="submission" date="2014-09" db="EMBL/GenBank/DDBJ databases">
        <authorList>
            <person name="Mudge J."/>
            <person name="Ramaraj T."/>
            <person name="Lindquist I.E."/>
            <person name="Bharti A.K."/>
            <person name="Sundararajan A."/>
            <person name="Cameron C.T."/>
            <person name="Woodward J.E."/>
            <person name="May G.D."/>
            <person name="Brubaker C."/>
            <person name="Broadhvest J."/>
            <person name="Wilkins T.A."/>
        </authorList>
    </citation>
    <scope>NUCLEOTIDE SEQUENCE</scope>
    <source>
        <strain evidence="2">cv. AKA8401</strain>
    </source>
</reference>
<proteinExistence type="predicted"/>
<comment type="caution">
    <text evidence="1">The sequence shown here is derived from an EMBL/GenBank/DDBJ whole genome shotgun (WGS) entry which is preliminary data.</text>
</comment>
<sequence>MLLSHINICSLEYIYLPFNMKNDTNFERT</sequence>
<protein>
    <submittedName>
        <fullName evidence="1">Uncharacterized protein</fullName>
    </submittedName>
</protein>
<keyword evidence="2" id="KW-1185">Reference proteome</keyword>
<evidence type="ECO:0000313" key="1">
    <source>
        <dbReference type="EMBL" id="KHG09124.1"/>
    </source>
</evidence>
<accession>A0A0B0NBA9</accession>
<dbReference type="Proteomes" id="UP000032142">
    <property type="component" value="Unassembled WGS sequence"/>
</dbReference>
<organism evidence="1 2">
    <name type="scientific">Gossypium arboreum</name>
    <name type="common">Tree cotton</name>
    <name type="synonym">Gossypium nanking</name>
    <dbReference type="NCBI Taxonomy" id="29729"/>
    <lineage>
        <taxon>Eukaryota</taxon>
        <taxon>Viridiplantae</taxon>
        <taxon>Streptophyta</taxon>
        <taxon>Embryophyta</taxon>
        <taxon>Tracheophyta</taxon>
        <taxon>Spermatophyta</taxon>
        <taxon>Magnoliopsida</taxon>
        <taxon>eudicotyledons</taxon>
        <taxon>Gunneridae</taxon>
        <taxon>Pentapetalae</taxon>
        <taxon>rosids</taxon>
        <taxon>malvids</taxon>
        <taxon>Malvales</taxon>
        <taxon>Malvaceae</taxon>
        <taxon>Malvoideae</taxon>
        <taxon>Gossypium</taxon>
    </lineage>
</organism>
<dbReference type="AlphaFoldDB" id="A0A0B0NBA9"/>
<name>A0A0B0NBA9_GOSAR</name>
<dbReference type="EMBL" id="JRRC01527903">
    <property type="protein sequence ID" value="KHG09124.1"/>
    <property type="molecule type" value="Genomic_DNA"/>
</dbReference>
<gene>
    <name evidence="1" type="ORF">F383_36377</name>
</gene>